<keyword evidence="2" id="KW-1185">Reference proteome</keyword>
<accession>H6N5R3</accession>
<evidence type="ECO:0000313" key="2">
    <source>
        <dbReference type="Proteomes" id="UP000009135"/>
    </source>
</evidence>
<organism evidence="1 2">
    <name type="scientific">Mycoplasma haemocanis (strain Illinois)</name>
    <dbReference type="NCBI Taxonomy" id="1111676"/>
    <lineage>
        <taxon>Bacteria</taxon>
        <taxon>Bacillati</taxon>
        <taxon>Mycoplasmatota</taxon>
        <taxon>Mollicutes</taxon>
        <taxon>Mycoplasmataceae</taxon>
        <taxon>Mycoplasma</taxon>
    </lineage>
</organism>
<name>H6N5R3_MYCHN</name>
<gene>
    <name evidence="1" type="ordered locus">MHC_00785</name>
</gene>
<proteinExistence type="predicted"/>
<sequence length="214" mass="23737">MSILLKSSLGVTGALGTGTAGAAGLYYGTKISIGDRVGHDFLGNKEEFNDSWKQKHEQLLESAEDSLISGLKNIRKTYNTKSNEDGANALKEWCNSIRSASYKNIFISENTSLLNLAKKYCIQPIKDKIGTGALVDMNNGQSNFETNYKKLDNYDVSKSGQLDSFLQELKDSFNAGKANENWGKIKEWCISEIEKPFKGSTDNSFKLVETFCKK</sequence>
<dbReference type="AlphaFoldDB" id="H6N5R3"/>
<dbReference type="EMBL" id="CP003199">
    <property type="protein sequence ID" value="AEW45023.1"/>
    <property type="molecule type" value="Genomic_DNA"/>
</dbReference>
<dbReference type="STRING" id="1111676.MHC_00785"/>
<dbReference type="KEGG" id="mhe:MHC_00785"/>
<dbReference type="Proteomes" id="UP000009135">
    <property type="component" value="Chromosome"/>
</dbReference>
<dbReference type="HOGENOM" id="CLU_087258_1_0_14"/>
<protein>
    <submittedName>
        <fullName evidence="1">Uncharacterized protein</fullName>
    </submittedName>
</protein>
<evidence type="ECO:0000313" key="1">
    <source>
        <dbReference type="EMBL" id="AEW45023.1"/>
    </source>
</evidence>
<reference evidence="1 2" key="1">
    <citation type="journal article" date="2012" name="J. Bacteriol.">
        <title>Complete genome sequence of Mycoplasma haemocanis strain Illinois.</title>
        <authorList>
            <person name="do Nascimento N.C."/>
            <person name="Guimaraes A.M."/>
            <person name="Santos A.P."/>
            <person name="Sanmiguel P.J."/>
            <person name="Messick J.B."/>
        </authorList>
    </citation>
    <scope>NUCLEOTIDE SEQUENCE [LARGE SCALE GENOMIC DNA]</scope>
    <source>
        <strain evidence="1 2">Illinois</strain>
    </source>
</reference>
<dbReference type="OrthoDB" id="9825210at2"/>